<dbReference type="AlphaFoldDB" id="A0A0C2ES69"/>
<dbReference type="HOGENOM" id="CLU_042179_3_0_1"/>
<dbReference type="PANTHER" id="PTHR48081">
    <property type="entry name" value="AB HYDROLASE SUPERFAMILY PROTEIN C4A8.06C"/>
    <property type="match status" value="1"/>
</dbReference>
<dbReference type="Pfam" id="PF07859">
    <property type="entry name" value="Abhydrolase_3"/>
    <property type="match status" value="1"/>
</dbReference>
<feature type="domain" description="Alpha/beta hydrolase fold-3" evidence="2">
    <location>
        <begin position="131"/>
        <end position="354"/>
    </location>
</feature>
<dbReference type="OrthoDB" id="2152029at2759"/>
<accession>A0A0C2ES69</accession>
<dbReference type="InterPro" id="IPR029058">
    <property type="entry name" value="AB_hydrolase_fold"/>
</dbReference>
<dbReference type="PANTHER" id="PTHR48081:SF18">
    <property type="entry name" value="ALPHA_BETA HYDROLASE FOLD-3 DOMAIN-CONTAINING PROTEIN"/>
    <property type="match status" value="1"/>
</dbReference>
<evidence type="ECO:0000259" key="2">
    <source>
        <dbReference type="Pfam" id="PF07859"/>
    </source>
</evidence>
<dbReference type="Proteomes" id="UP000031575">
    <property type="component" value="Unassembled WGS sequence"/>
</dbReference>
<dbReference type="RefSeq" id="XP_040617189.1">
    <property type="nucleotide sequence ID" value="XM_040765705.1"/>
</dbReference>
<dbReference type="VEuPathDB" id="FungiDB:SPBR_07451"/>
<comment type="caution">
    <text evidence="3">The sequence shown here is derived from an EMBL/GenBank/DDBJ whole genome shotgun (WGS) entry which is preliminary data.</text>
</comment>
<dbReference type="GO" id="GO:0016787">
    <property type="term" value="F:hydrolase activity"/>
    <property type="evidence" value="ECO:0007669"/>
    <property type="project" value="UniProtKB-KW"/>
</dbReference>
<keyword evidence="4" id="KW-1185">Reference proteome</keyword>
<gene>
    <name evidence="3" type="ORF">SPBR_07451</name>
</gene>
<organism evidence="3 4">
    <name type="scientific">Sporothrix brasiliensis 5110</name>
    <dbReference type="NCBI Taxonomy" id="1398154"/>
    <lineage>
        <taxon>Eukaryota</taxon>
        <taxon>Fungi</taxon>
        <taxon>Dikarya</taxon>
        <taxon>Ascomycota</taxon>
        <taxon>Pezizomycotina</taxon>
        <taxon>Sordariomycetes</taxon>
        <taxon>Sordariomycetidae</taxon>
        <taxon>Ophiostomatales</taxon>
        <taxon>Ophiostomataceae</taxon>
        <taxon>Sporothrix</taxon>
    </lineage>
</organism>
<dbReference type="EMBL" id="AWTV01000009">
    <property type="protein sequence ID" value="KIH89179.1"/>
    <property type="molecule type" value="Genomic_DNA"/>
</dbReference>
<dbReference type="Gene3D" id="3.40.50.1820">
    <property type="entry name" value="alpha/beta hydrolase"/>
    <property type="match status" value="1"/>
</dbReference>
<proteinExistence type="predicted"/>
<dbReference type="InterPro" id="IPR013094">
    <property type="entry name" value="AB_hydrolase_3"/>
</dbReference>
<keyword evidence="1" id="KW-0378">Hydrolase</keyword>
<name>A0A0C2ES69_9PEZI</name>
<protein>
    <recommendedName>
        <fullName evidence="2">Alpha/beta hydrolase fold-3 domain-containing protein</fullName>
    </recommendedName>
</protein>
<dbReference type="InterPro" id="IPR050300">
    <property type="entry name" value="GDXG_lipolytic_enzyme"/>
</dbReference>
<evidence type="ECO:0000313" key="3">
    <source>
        <dbReference type="EMBL" id="KIH89179.1"/>
    </source>
</evidence>
<dbReference type="SUPFAM" id="SSF53474">
    <property type="entry name" value="alpha/beta-Hydrolases"/>
    <property type="match status" value="1"/>
</dbReference>
<evidence type="ECO:0000256" key="1">
    <source>
        <dbReference type="ARBA" id="ARBA00022801"/>
    </source>
</evidence>
<evidence type="ECO:0000313" key="4">
    <source>
        <dbReference type="Proteomes" id="UP000031575"/>
    </source>
</evidence>
<sequence length="385" mass="41135">MASHTPPTLSRGELLHLYGVSLPVAVGTFFYQYLRHTLTSWSNGRLDGTALKRNIFTSLGSLMTIPSLREIQYLQRRTTGDAVRAYAKAKQLQLRSVLLTDSDTDGHGPATLHIVTVEDDAVRNGGDPSTLLYFHGGAYITPLPNPAAGHTLAVRAGVSQLAVLEYSLAPARAYPAQLAQAAAALRHLVTVDGIAFHDIAIAGESAGGNLLLALLAHMQQPHPRIRALPGQPPGQSGDTSQRLRGALVVSPRTRNEPTRPSHIENEGKDMLSRASMVRTAEAWKPVSGEVWAAPDEGDRAFWQGLRADRVLLTAGGDEIYRDDIVHTAEMMGAGDAPTAGEPAVQVVVCPHEVHVQGVVDLATGIEGGVMADAMLRWADEVGQST</sequence>
<dbReference type="GeneID" id="63680626"/>
<reference evidence="3 4" key="1">
    <citation type="journal article" date="2014" name="BMC Genomics">
        <title>Comparative genomics of the major fungal agents of human and animal Sporotrichosis: Sporothrix schenckii and Sporothrix brasiliensis.</title>
        <authorList>
            <person name="Teixeira M.M."/>
            <person name="de Almeida L.G."/>
            <person name="Kubitschek-Barreira P."/>
            <person name="Alves F.L."/>
            <person name="Kioshima E.S."/>
            <person name="Abadio A.K."/>
            <person name="Fernandes L."/>
            <person name="Derengowski L.S."/>
            <person name="Ferreira K.S."/>
            <person name="Souza R.C."/>
            <person name="Ruiz J.C."/>
            <person name="de Andrade N.C."/>
            <person name="Paes H.C."/>
            <person name="Nicola A.M."/>
            <person name="Albuquerque P."/>
            <person name="Gerber A.L."/>
            <person name="Martins V.P."/>
            <person name="Peconick L.D."/>
            <person name="Neto A.V."/>
            <person name="Chaucanez C.B."/>
            <person name="Silva P.A."/>
            <person name="Cunha O.L."/>
            <person name="de Oliveira F.F."/>
            <person name="dos Santos T.C."/>
            <person name="Barros A.L."/>
            <person name="Soares M.A."/>
            <person name="de Oliveira L.M."/>
            <person name="Marini M.M."/>
            <person name="Villalobos-Duno H."/>
            <person name="Cunha M.M."/>
            <person name="de Hoog S."/>
            <person name="da Silveira J.F."/>
            <person name="Henrissat B."/>
            <person name="Nino-Vega G.A."/>
            <person name="Cisalpino P.S."/>
            <person name="Mora-Montes H.M."/>
            <person name="Almeida S.R."/>
            <person name="Stajich J.E."/>
            <person name="Lopes-Bezerra L.M."/>
            <person name="Vasconcelos A.T."/>
            <person name="Felipe M.S."/>
        </authorList>
    </citation>
    <scope>NUCLEOTIDE SEQUENCE [LARGE SCALE GENOMIC DNA]</scope>
    <source>
        <strain evidence="3 4">5110</strain>
    </source>
</reference>